<evidence type="ECO:0000256" key="1">
    <source>
        <dbReference type="SAM" id="MobiDB-lite"/>
    </source>
</evidence>
<feature type="region of interest" description="Disordered" evidence="1">
    <location>
        <begin position="117"/>
        <end position="138"/>
    </location>
</feature>
<feature type="region of interest" description="Disordered" evidence="1">
    <location>
        <begin position="513"/>
        <end position="604"/>
    </location>
</feature>
<feature type="region of interest" description="Disordered" evidence="1">
    <location>
        <begin position="387"/>
        <end position="412"/>
    </location>
</feature>
<dbReference type="InterPro" id="IPR002048">
    <property type="entry name" value="EF_hand_dom"/>
</dbReference>
<gene>
    <name evidence="3" type="ORF">SO694_00041153</name>
</gene>
<organism evidence="3 4">
    <name type="scientific">Aureococcus anophagefferens</name>
    <name type="common">Harmful bloom alga</name>
    <dbReference type="NCBI Taxonomy" id="44056"/>
    <lineage>
        <taxon>Eukaryota</taxon>
        <taxon>Sar</taxon>
        <taxon>Stramenopiles</taxon>
        <taxon>Ochrophyta</taxon>
        <taxon>Pelagophyceae</taxon>
        <taxon>Pelagomonadales</taxon>
        <taxon>Pelagomonadaceae</taxon>
        <taxon>Aureococcus</taxon>
    </lineage>
</organism>
<comment type="caution">
    <text evidence="3">The sequence shown here is derived from an EMBL/GenBank/DDBJ whole genome shotgun (WGS) entry which is preliminary data.</text>
</comment>
<sequence>MTEHVLRLRATRPPWSVLAKARARGPSGGVRHVVCSFWSGVKVGGEDLAQDPPRAPQASRSAINHHTCWLRRAPTREDTAYEELKAGASGARRRYGRTLAAALGEEPEAFDACADAARVPSEGQRSAATGRPRPAEARAATATAACPSSRARMEEPFQLPPARASGGATIESLASGGVQVVGCAGLGAPVVLSAEEAALFRALFLVADGDGDGLLSPGESRAFLRRCLASEPAVARCHALRGGRGGRREDAALRASGLARRLPPLRAGRGRRAGGSIVKVMSPQLVGEGLQQFTQYAVRTRSTCAHYGRSEMRVLRPSPTGGAGGSAEPPGPPGSLEVQALLDASPAGLEQGDSTSLQPLGPARAAGVAHSAAGALSSTLKESLGAHSAYGPPGLEGSGVAAPRRARQAAAGRRPCARAAEAVVRAKRAAAYEACRAGRYLALAGGAVDGAPGDEAEPAAAAAKRYALVAALAPRAAEAAARSSSRALLEYAATNLGFVKRNSATWHQLKDAMQPTDVEVKARRRAASSARSCRRPSPRRRARAPAAAREAPAAAARPAAPAAPPDPPFGDRPHAADSDDEEASFHNGGLEPFGGLSEDSVISV</sequence>
<feature type="compositionally biased region" description="Low complexity" evidence="1">
    <location>
        <begin position="127"/>
        <end position="138"/>
    </location>
</feature>
<evidence type="ECO:0000259" key="2">
    <source>
        <dbReference type="PROSITE" id="PS50222"/>
    </source>
</evidence>
<reference evidence="3 4" key="1">
    <citation type="submission" date="2024-03" db="EMBL/GenBank/DDBJ databases">
        <title>Aureococcus anophagefferens CCMP1851 and Kratosvirus quantuckense: Draft genome of a second virus-susceptible host strain in the model system.</title>
        <authorList>
            <person name="Chase E."/>
            <person name="Truchon A.R."/>
            <person name="Schepens W."/>
            <person name="Wilhelm S.W."/>
        </authorList>
    </citation>
    <scope>NUCLEOTIDE SEQUENCE [LARGE SCALE GENOMIC DNA]</scope>
    <source>
        <strain evidence="3 4">CCMP1851</strain>
    </source>
</reference>
<protein>
    <recommendedName>
        <fullName evidence="2">EF-hand domain-containing protein</fullName>
    </recommendedName>
</protein>
<dbReference type="PROSITE" id="PS50222">
    <property type="entry name" value="EF_HAND_2"/>
    <property type="match status" value="1"/>
</dbReference>
<accession>A0ABR1G733</accession>
<feature type="domain" description="EF-hand" evidence="2">
    <location>
        <begin position="195"/>
        <end position="230"/>
    </location>
</feature>
<feature type="compositionally biased region" description="Low complexity" evidence="1">
    <location>
        <begin position="544"/>
        <end position="560"/>
    </location>
</feature>
<feature type="region of interest" description="Disordered" evidence="1">
    <location>
        <begin position="310"/>
        <end position="338"/>
    </location>
</feature>
<proteinExistence type="predicted"/>
<name>A0ABR1G733_AURAN</name>
<dbReference type="EMBL" id="JBBJCI010000086">
    <property type="protein sequence ID" value="KAK7248788.1"/>
    <property type="molecule type" value="Genomic_DNA"/>
</dbReference>
<evidence type="ECO:0000313" key="4">
    <source>
        <dbReference type="Proteomes" id="UP001363151"/>
    </source>
</evidence>
<dbReference type="Proteomes" id="UP001363151">
    <property type="component" value="Unassembled WGS sequence"/>
</dbReference>
<evidence type="ECO:0000313" key="3">
    <source>
        <dbReference type="EMBL" id="KAK7248788.1"/>
    </source>
</evidence>
<keyword evidence="4" id="KW-1185">Reference proteome</keyword>
<feature type="compositionally biased region" description="Basic residues" evidence="1">
    <location>
        <begin position="522"/>
        <end position="543"/>
    </location>
</feature>